<dbReference type="GO" id="GO:0016491">
    <property type="term" value="F:oxidoreductase activity"/>
    <property type="evidence" value="ECO:0007669"/>
    <property type="project" value="InterPro"/>
</dbReference>
<dbReference type="GO" id="GO:0005829">
    <property type="term" value="C:cytosol"/>
    <property type="evidence" value="ECO:0007669"/>
    <property type="project" value="TreeGrafter"/>
</dbReference>
<proteinExistence type="predicted"/>
<evidence type="ECO:0000313" key="2">
    <source>
        <dbReference type="EMBL" id="EQB08588.1"/>
    </source>
</evidence>
<sequence length="191" mass="21310">MSLPKIGIVIGSTREGRFGDKVADWIHGLASQRSDLEFEIVDLRDYPLPLYDEPVPPIYQPATHEVAQRLSARMAGLDGYIFITAEYNHAPTGAIKNAIDYLFPELGRKPAAFVGYGGVGGARAVEQLRLILVELRVAPLRDAVHIGLAELLGIREGKTFSDYEYLSRSAETMLDELAWWVRTLREGRNNQ</sequence>
<dbReference type="InterPro" id="IPR050712">
    <property type="entry name" value="NAD(P)H-dep_reductase"/>
</dbReference>
<dbReference type="Proteomes" id="UP000015527">
    <property type="component" value="Unassembled WGS sequence"/>
</dbReference>
<protein>
    <recommendedName>
        <fullName evidence="1">NADPH-dependent FMN reductase-like domain-containing protein</fullName>
    </recommendedName>
</protein>
<dbReference type="InterPro" id="IPR029039">
    <property type="entry name" value="Flavoprotein-like_sf"/>
</dbReference>
<accession>T0H8Z3</accession>
<dbReference type="AlphaFoldDB" id="T0H8Z3"/>
<dbReference type="InterPro" id="IPR005025">
    <property type="entry name" value="FMN_Rdtase-like_dom"/>
</dbReference>
<dbReference type="OrthoDB" id="9812295at2"/>
<evidence type="ECO:0000313" key="3">
    <source>
        <dbReference type="Proteomes" id="UP000015527"/>
    </source>
</evidence>
<dbReference type="eggNOG" id="COG0431">
    <property type="taxonomic scope" value="Bacteria"/>
</dbReference>
<evidence type="ECO:0000259" key="1">
    <source>
        <dbReference type="Pfam" id="PF03358"/>
    </source>
</evidence>
<dbReference type="SUPFAM" id="SSF52218">
    <property type="entry name" value="Flavoproteins"/>
    <property type="match status" value="1"/>
</dbReference>
<dbReference type="PANTHER" id="PTHR30543:SF21">
    <property type="entry name" value="NAD(P)H-DEPENDENT FMN REDUCTASE LOT6"/>
    <property type="match status" value="1"/>
</dbReference>
<dbReference type="PANTHER" id="PTHR30543">
    <property type="entry name" value="CHROMATE REDUCTASE"/>
    <property type="match status" value="1"/>
</dbReference>
<dbReference type="Gene3D" id="3.40.50.360">
    <property type="match status" value="1"/>
</dbReference>
<organism evidence="2 3">
    <name type="scientific">Novosphingobium lindaniclasticum LE124</name>
    <dbReference type="NCBI Taxonomy" id="1096930"/>
    <lineage>
        <taxon>Bacteria</taxon>
        <taxon>Pseudomonadati</taxon>
        <taxon>Pseudomonadota</taxon>
        <taxon>Alphaproteobacteria</taxon>
        <taxon>Sphingomonadales</taxon>
        <taxon>Sphingomonadaceae</taxon>
        <taxon>Novosphingobium</taxon>
    </lineage>
</organism>
<name>T0H8Z3_9SPHN</name>
<comment type="caution">
    <text evidence="2">The sequence shown here is derived from an EMBL/GenBank/DDBJ whole genome shotgun (WGS) entry which is preliminary data.</text>
</comment>
<dbReference type="RefSeq" id="WP_021235890.1">
    <property type="nucleotide sequence ID" value="NZ_ATHL01000145.1"/>
</dbReference>
<dbReference type="PATRIC" id="fig|1096930.3.peg.4142"/>
<dbReference type="Pfam" id="PF03358">
    <property type="entry name" value="FMN_red"/>
    <property type="match status" value="1"/>
</dbReference>
<dbReference type="GO" id="GO:0010181">
    <property type="term" value="F:FMN binding"/>
    <property type="evidence" value="ECO:0007669"/>
    <property type="project" value="TreeGrafter"/>
</dbReference>
<reference evidence="2 3" key="1">
    <citation type="journal article" date="2013" name="Genome Announc.">
        <title>Genome Sequence of Novosphingobium lindaniclasticum LE124T, Isolated from a Hexachlorocyclohexane Dumpsite.</title>
        <authorList>
            <person name="Saxena A."/>
            <person name="Nayyar N."/>
            <person name="Sangwan N."/>
            <person name="Kumari R."/>
            <person name="Khurana J.P."/>
            <person name="Lal R."/>
        </authorList>
    </citation>
    <scope>NUCLEOTIDE SEQUENCE [LARGE SCALE GENOMIC DNA]</scope>
    <source>
        <strain evidence="2 3">LE124</strain>
    </source>
</reference>
<gene>
    <name evidence="2" type="ORF">L284_21075</name>
</gene>
<dbReference type="EMBL" id="ATHL01000145">
    <property type="protein sequence ID" value="EQB08588.1"/>
    <property type="molecule type" value="Genomic_DNA"/>
</dbReference>
<feature type="domain" description="NADPH-dependent FMN reductase-like" evidence="1">
    <location>
        <begin position="4"/>
        <end position="147"/>
    </location>
</feature>
<keyword evidence="3" id="KW-1185">Reference proteome</keyword>